<feature type="compositionally biased region" description="Low complexity" evidence="1">
    <location>
        <begin position="57"/>
        <end position="69"/>
    </location>
</feature>
<dbReference type="AlphaFoldDB" id="A0AAE0F872"/>
<organism evidence="2 3">
    <name type="scientific">Cymbomonas tetramitiformis</name>
    <dbReference type="NCBI Taxonomy" id="36881"/>
    <lineage>
        <taxon>Eukaryota</taxon>
        <taxon>Viridiplantae</taxon>
        <taxon>Chlorophyta</taxon>
        <taxon>Pyramimonadophyceae</taxon>
        <taxon>Pyramimonadales</taxon>
        <taxon>Pyramimonadaceae</taxon>
        <taxon>Cymbomonas</taxon>
    </lineage>
</organism>
<evidence type="ECO:0000313" key="2">
    <source>
        <dbReference type="EMBL" id="KAK3254834.1"/>
    </source>
</evidence>
<keyword evidence="3" id="KW-1185">Reference proteome</keyword>
<dbReference type="EMBL" id="LGRX02023150">
    <property type="protein sequence ID" value="KAK3254834.1"/>
    <property type="molecule type" value="Genomic_DNA"/>
</dbReference>
<name>A0AAE0F872_9CHLO</name>
<accession>A0AAE0F872</accession>
<sequence>MTVSRIVRRTQRRARSSVKWLRVVPPTVRRRSSLISRISYAQTQAIAIPTPTPTDPTDPNSTPTRTHPTTRPPDSDDCAKDCVKDPTTCKVFREMAITSNCLEKSLAYYEDQLCGASGNGDSDSDDSHVDCEKVPTTCEEFREMAADCASQWPVEVLAFGEDQLCGASGNSDFDFDDCYVDCEKVPTTCEEFREMAADCASGCPEELLAFGEDQLCGASGNSDFDFDDCYVDCEK</sequence>
<reference evidence="2 3" key="1">
    <citation type="journal article" date="2015" name="Genome Biol. Evol.">
        <title>Comparative Genomics of a Bacterivorous Green Alga Reveals Evolutionary Causalities and Consequences of Phago-Mixotrophic Mode of Nutrition.</title>
        <authorList>
            <person name="Burns J.A."/>
            <person name="Paasch A."/>
            <person name="Narechania A."/>
            <person name="Kim E."/>
        </authorList>
    </citation>
    <scope>NUCLEOTIDE SEQUENCE [LARGE SCALE GENOMIC DNA]</scope>
    <source>
        <strain evidence="2 3">PLY_AMNH</strain>
    </source>
</reference>
<evidence type="ECO:0000256" key="1">
    <source>
        <dbReference type="SAM" id="MobiDB-lite"/>
    </source>
</evidence>
<evidence type="ECO:0000313" key="3">
    <source>
        <dbReference type="Proteomes" id="UP001190700"/>
    </source>
</evidence>
<feature type="region of interest" description="Disordered" evidence="1">
    <location>
        <begin position="45"/>
        <end position="77"/>
    </location>
</feature>
<protein>
    <submittedName>
        <fullName evidence="2">Uncharacterized protein</fullName>
    </submittedName>
</protein>
<gene>
    <name evidence="2" type="ORF">CYMTET_35965</name>
</gene>
<comment type="caution">
    <text evidence="2">The sequence shown here is derived from an EMBL/GenBank/DDBJ whole genome shotgun (WGS) entry which is preliminary data.</text>
</comment>
<dbReference type="Proteomes" id="UP001190700">
    <property type="component" value="Unassembled WGS sequence"/>
</dbReference>
<feature type="non-terminal residue" evidence="2">
    <location>
        <position position="235"/>
    </location>
</feature>
<proteinExistence type="predicted"/>